<dbReference type="AlphaFoldDB" id="A0A7R7ZJX1"/>
<sequence length="113" mass="12990">MPSMQIYEHGSFPEARGLIYDESEMALFRAKLSYQSTIDARMASKDPNLAAIAETQARILKRWEMLKHMDKEATDNGTLDPTIKTQMAQHAWRYKQLEEIQQPAKHTIMAHGV</sequence>
<reference evidence="1" key="2">
    <citation type="submission" date="2021-02" db="EMBL/GenBank/DDBJ databases">
        <title>Aspergillus chevalieri M1 genome sequence.</title>
        <authorList>
            <person name="Kadooka C."/>
            <person name="Mori K."/>
            <person name="Futagami T."/>
        </authorList>
    </citation>
    <scope>NUCLEOTIDE SEQUENCE</scope>
    <source>
        <strain evidence="1">M1</strain>
    </source>
</reference>
<reference evidence="1" key="1">
    <citation type="submission" date="2021-01" db="EMBL/GenBank/DDBJ databases">
        <authorList>
            <consortium name="Aspergillus chevalieri M1 genome sequencing consortium"/>
            <person name="Kazuki M."/>
            <person name="Futagami T."/>
        </authorList>
    </citation>
    <scope>NUCLEOTIDE SEQUENCE</scope>
    <source>
        <strain evidence="1">M1</strain>
    </source>
</reference>
<protein>
    <submittedName>
        <fullName evidence="1">Uncharacterized protein</fullName>
    </submittedName>
</protein>
<dbReference type="EMBL" id="AP024417">
    <property type="protein sequence ID" value="BCR84813.1"/>
    <property type="molecule type" value="Genomic_DNA"/>
</dbReference>
<name>A0A7R7ZJX1_ASPCH</name>
<dbReference type="GeneID" id="66979172"/>
<accession>A0A7R7ZJX1</accession>
<dbReference type="KEGG" id="ache:ACHE_20271S"/>
<proteinExistence type="predicted"/>
<organism evidence="1 2">
    <name type="scientific">Aspergillus chevalieri</name>
    <name type="common">Eurotium chevalieri</name>
    <dbReference type="NCBI Taxonomy" id="182096"/>
    <lineage>
        <taxon>Eukaryota</taxon>
        <taxon>Fungi</taxon>
        <taxon>Dikarya</taxon>
        <taxon>Ascomycota</taxon>
        <taxon>Pezizomycotina</taxon>
        <taxon>Eurotiomycetes</taxon>
        <taxon>Eurotiomycetidae</taxon>
        <taxon>Eurotiales</taxon>
        <taxon>Aspergillaceae</taxon>
        <taxon>Aspergillus</taxon>
        <taxon>Aspergillus subgen. Aspergillus</taxon>
    </lineage>
</organism>
<dbReference type="RefSeq" id="XP_043133335.1">
    <property type="nucleotide sequence ID" value="XM_043284556.1"/>
</dbReference>
<evidence type="ECO:0000313" key="2">
    <source>
        <dbReference type="Proteomes" id="UP000637239"/>
    </source>
</evidence>
<gene>
    <name evidence="1" type="ORF">ACHE_20271S</name>
</gene>
<evidence type="ECO:0000313" key="1">
    <source>
        <dbReference type="EMBL" id="BCR84813.1"/>
    </source>
</evidence>
<dbReference type="Proteomes" id="UP000637239">
    <property type="component" value="Chromosome 2"/>
</dbReference>
<keyword evidence="2" id="KW-1185">Reference proteome</keyword>